<dbReference type="Pfam" id="PF13205">
    <property type="entry name" value="Big_5"/>
    <property type="match status" value="1"/>
</dbReference>
<accession>A0A9D6LA39</accession>
<feature type="domain" description="SbsA Ig-like" evidence="2">
    <location>
        <begin position="45"/>
        <end position="144"/>
    </location>
</feature>
<evidence type="ECO:0000313" key="3">
    <source>
        <dbReference type="EMBL" id="MBI3539687.1"/>
    </source>
</evidence>
<dbReference type="AlphaFoldDB" id="A0A9D6LA39"/>
<dbReference type="EMBL" id="JACQAY010000168">
    <property type="protein sequence ID" value="MBI3539687.1"/>
    <property type="molecule type" value="Genomic_DNA"/>
</dbReference>
<reference evidence="3" key="1">
    <citation type="submission" date="2020-07" db="EMBL/GenBank/DDBJ databases">
        <title>Huge and variable diversity of episymbiotic CPR bacteria and DPANN archaea in groundwater ecosystems.</title>
        <authorList>
            <person name="He C.Y."/>
            <person name="Keren R."/>
            <person name="Whittaker M."/>
            <person name="Farag I.F."/>
            <person name="Doudna J."/>
            <person name="Cate J.H.D."/>
            <person name="Banfield J.F."/>
        </authorList>
    </citation>
    <scope>NUCLEOTIDE SEQUENCE</scope>
    <source>
        <strain evidence="3">NC_groundwater_928_Pr1_S-0.2um_72_17</strain>
    </source>
</reference>
<organism evidence="3 4">
    <name type="scientific">Eiseniibacteriota bacterium</name>
    <dbReference type="NCBI Taxonomy" id="2212470"/>
    <lineage>
        <taxon>Bacteria</taxon>
        <taxon>Candidatus Eiseniibacteriota</taxon>
    </lineage>
</organism>
<evidence type="ECO:0000313" key="4">
    <source>
        <dbReference type="Proteomes" id="UP000807850"/>
    </source>
</evidence>
<dbReference type="PROSITE" id="PS51257">
    <property type="entry name" value="PROKAR_LIPOPROTEIN"/>
    <property type="match status" value="1"/>
</dbReference>
<dbReference type="InterPro" id="IPR032812">
    <property type="entry name" value="SbsA_Ig"/>
</dbReference>
<keyword evidence="1" id="KW-0732">Signal</keyword>
<gene>
    <name evidence="3" type="ORF">HY076_05390</name>
</gene>
<evidence type="ECO:0000256" key="1">
    <source>
        <dbReference type="ARBA" id="ARBA00022729"/>
    </source>
</evidence>
<protein>
    <submittedName>
        <fullName evidence="3">Ig-like domain-containing protein</fullName>
    </submittedName>
</protein>
<sequence>MRRSTQPIGPRRPTLSAVCPPVLLLALLVLASCAKKGAPTGGPPDIEPPRFIGSVPDSGAAGVPRDARITLSFSEPMEPRGTGDAVALAPRIAIKERHWSRHAVTLVLAESLAANHSYTVFLGGGARDLHGNALAGRSTLVFTTAPTLPPGVLEGRIEARGFSAGGTYVWCYDAATGHEPDSTARDFDAVGITDAEGQFRVVGLMVPGRYRLWVFADLNNNRSFEPQSDILAPVDTVFTLGTDHPALSGFAVTVVNPRAPGRIRGAVLDSLGSREGTLAIVAVAADDSTRRVPGIVDDQGAFNLELAAGTWILRAWRDVDRSRTWQPATEPASAPQRFVVPPAGDIVEVKLVLVRPGGR</sequence>
<dbReference type="Proteomes" id="UP000807850">
    <property type="component" value="Unassembled WGS sequence"/>
</dbReference>
<evidence type="ECO:0000259" key="2">
    <source>
        <dbReference type="Pfam" id="PF13205"/>
    </source>
</evidence>
<name>A0A9D6LA39_UNCEI</name>
<comment type="caution">
    <text evidence="3">The sequence shown here is derived from an EMBL/GenBank/DDBJ whole genome shotgun (WGS) entry which is preliminary data.</text>
</comment>
<proteinExistence type="predicted"/>